<feature type="region of interest" description="Disordered" evidence="2">
    <location>
        <begin position="399"/>
        <end position="464"/>
    </location>
</feature>
<feature type="transmembrane region" description="Helical" evidence="3">
    <location>
        <begin position="1278"/>
        <end position="1301"/>
    </location>
</feature>
<feature type="chain" id="PRO_5043406365" description="EGF-like domain-containing protein" evidence="4">
    <location>
        <begin position="17"/>
        <end position="1466"/>
    </location>
</feature>
<feature type="compositionally biased region" description="Basic residues" evidence="2">
    <location>
        <begin position="444"/>
        <end position="457"/>
    </location>
</feature>
<keyword evidence="7" id="KW-1185">Reference proteome</keyword>
<reference evidence="6" key="1">
    <citation type="thesis" date="2020" institute="ProQuest LLC" country="789 East Eisenhower Parkway, Ann Arbor, MI, USA">
        <title>Comparative Genomics and Chromosome Evolution.</title>
        <authorList>
            <person name="Mudd A.B."/>
        </authorList>
    </citation>
    <scope>NUCLEOTIDE SEQUENCE</scope>
    <source>
        <strain evidence="6">237g6f4</strain>
        <tissue evidence="6">Blood</tissue>
    </source>
</reference>
<feature type="region of interest" description="Disordered" evidence="2">
    <location>
        <begin position="1379"/>
        <end position="1399"/>
    </location>
</feature>
<feature type="compositionally biased region" description="Polar residues" evidence="2">
    <location>
        <begin position="776"/>
        <end position="802"/>
    </location>
</feature>
<feature type="region of interest" description="Disordered" evidence="2">
    <location>
        <begin position="479"/>
        <end position="514"/>
    </location>
</feature>
<dbReference type="PROSITE" id="PS50026">
    <property type="entry name" value="EGF_3"/>
    <property type="match status" value="1"/>
</dbReference>
<comment type="caution">
    <text evidence="6">The sequence shown here is derived from an EMBL/GenBank/DDBJ whole genome shotgun (WGS) entry which is preliminary data.</text>
</comment>
<feature type="compositionally biased region" description="Low complexity" evidence="2">
    <location>
        <begin position="1054"/>
        <end position="1077"/>
    </location>
</feature>
<evidence type="ECO:0000313" key="6">
    <source>
        <dbReference type="EMBL" id="KAG8557550.1"/>
    </source>
</evidence>
<keyword evidence="3" id="KW-0812">Transmembrane</keyword>
<sequence length="1466" mass="162700">MIRFLLLLVLLPGAELFANDTDEVETSTATTLGSQFTMAVPTQTTIRKPLGTHAPTKKTAVKNAHGGIRNITNVKHKNTSHDRDINVTQNTTHWHPTKMPGTAKSHLQRESSIKKPIIKKVTTPPTKFKSMMKTTMKNPSARYQSPPHVHHKNTTTRRPGMGHYHHSNASAGAADLAKSHRVVTPPRNNVKPVQKVVTSLPERVKHLPLGSHHNKHLKDQSNITTLLLSSVISNSTKSLTHEVNHITDSLPKTSFVHEKKTVLHELNALNTSEHLRRAENASLVPQIHKDLSIAGVLKGIHLPGVRQSEVLQGLNVRVPDRNVIYNRTKQNLGDPAKLVGLGRDGTIHEMNRVSTVESVETGTVVNSTSGMGDTPMGHTQSEVQAHNNVEQQFQTQPEMTTGGHLNHNQTHSHRHHKHSALGGHKQSDNTVPHHTVTSPGRVSGPHRHHLKHLHNSTHPHEHNEHWLQHQISSTQVYLDETGTRDHQSQPPLQSEKVNFHESPPTIKNRSDVSTLSLQKDNFSEAETSTANSWKHFTTVEPQLTTQRLQNLTTISQVTMQTQLMFTTPITTHIKTGPQEEILPSPYHKTVTQDHLISQSIYNTTEEFHMELTTDPQMTPHENTEVVVHRSHNTTEIESTTQSHLKIVEETKPGEPSEHQPDLSTHKTSYQSTWTYPGLLTETRTLKVGSATETWSPITETRPHPFKVTKSPLTTHSPPALVTLKDFNETQAQISINIQYSEPITSPHSRTEPRTRGQTETLTETESTVVLSTTQTGPRTKGNSKSTSLVFSTETISWTQSEPTTKDKTEPITKAEPTTSSQIYSVTPTESTTKTMTSWLGKTQTTSTLQTEPNTTNINSISPIYKEMSTEPPTQHVPKHTSTMRPSRSSTTPSWTFMKNETDSVTSTTEPLNQTSTMGYGRDETESPKQTDPTSTIPLNLFTPHGHVSSTHREHLPSTQTQPDLETRTYPHHTTRARTEMSSTVEPGTLTEQEHMTSSSGGPVTSYTTEGPWSEVSSPSLSGGHQSHEDRWDSGPTLSTTRSHTSDKGHSSDLTTSPPTKTKVVTSPQSSTSTTQTPGEMMSMQPGRDRIFIVDEQQPVFKVPTINVTYKMNVSHLMACEQPHSCKALLLQELTSAYKSSPGFDKIDIVNVTMAGSTLEYKAVFSVRPGSLMSATQELVLSNPSGLFGSLTYRLYNTTLTDYRADPCTDWFVCPRSFQCVPLRRLSALCVSPCHSIFCHNNGICIHRKGQDPECQCPIGRDFWYMGQTCDYRMTHHRLAAIACAVVFCIIICAAVAVFILVRRFQTQILQQKVAQTQSSYRRFSRFDDVPTHFWCPSQTWLTASASLNSLDNPAFSSSEEVFPLQALGSCVCGCQDGARSGSQTNQPQQPTRAPPRLETSCSSVNDLMVDSGKASDVSVCSWPMEPIHWTPFPILHQLSLQSPVREGISGDNIMGQISRSQTSLLL</sequence>
<feature type="region of interest" description="Disordered" evidence="2">
    <location>
        <begin position="868"/>
        <end position="1083"/>
    </location>
</feature>
<proteinExistence type="predicted"/>
<feature type="compositionally biased region" description="Basic and acidic residues" evidence="2">
    <location>
        <begin position="803"/>
        <end position="812"/>
    </location>
</feature>
<organism evidence="6 7">
    <name type="scientific">Engystomops pustulosus</name>
    <name type="common">Tungara frog</name>
    <name type="synonym">Physalaemus pustulosus</name>
    <dbReference type="NCBI Taxonomy" id="76066"/>
    <lineage>
        <taxon>Eukaryota</taxon>
        <taxon>Metazoa</taxon>
        <taxon>Chordata</taxon>
        <taxon>Craniata</taxon>
        <taxon>Vertebrata</taxon>
        <taxon>Euteleostomi</taxon>
        <taxon>Amphibia</taxon>
        <taxon>Batrachia</taxon>
        <taxon>Anura</taxon>
        <taxon>Neobatrachia</taxon>
        <taxon>Hyloidea</taxon>
        <taxon>Leptodactylidae</taxon>
        <taxon>Leiuperinae</taxon>
        <taxon>Engystomops</taxon>
    </lineage>
</organism>
<dbReference type="EMBL" id="WNYA01000008">
    <property type="protein sequence ID" value="KAG8557550.1"/>
    <property type="molecule type" value="Genomic_DNA"/>
</dbReference>
<evidence type="ECO:0000256" key="2">
    <source>
        <dbReference type="SAM" id="MobiDB-lite"/>
    </source>
</evidence>
<gene>
    <name evidence="6" type="ORF">GDO81_016653</name>
</gene>
<keyword evidence="3" id="KW-1133">Transmembrane helix</keyword>
<feature type="signal peptide" evidence="4">
    <location>
        <begin position="1"/>
        <end position="16"/>
    </location>
</feature>
<feature type="compositionally biased region" description="Low complexity" evidence="2">
    <location>
        <begin position="757"/>
        <end position="775"/>
    </location>
</feature>
<feature type="compositionally biased region" description="Basic residues" evidence="2">
    <location>
        <begin position="410"/>
        <end position="419"/>
    </location>
</feature>
<feature type="compositionally biased region" description="Polar residues" evidence="2">
    <location>
        <begin position="505"/>
        <end position="514"/>
    </location>
</feature>
<accession>A0AAV7AE13</accession>
<feature type="compositionally biased region" description="Polar residues" evidence="2">
    <location>
        <begin position="428"/>
        <end position="440"/>
    </location>
</feature>
<feature type="domain" description="EGF-like" evidence="5">
    <location>
        <begin position="1230"/>
        <end position="1270"/>
    </location>
</feature>
<feature type="compositionally biased region" description="Polar residues" evidence="2">
    <location>
        <begin position="995"/>
        <end position="1024"/>
    </location>
</feature>
<evidence type="ECO:0000259" key="5">
    <source>
        <dbReference type="PROSITE" id="PS50026"/>
    </source>
</evidence>
<evidence type="ECO:0000256" key="1">
    <source>
        <dbReference type="PROSITE-ProRule" id="PRU00076"/>
    </source>
</evidence>
<feature type="compositionally biased region" description="Low complexity" evidence="2">
    <location>
        <begin position="880"/>
        <end position="895"/>
    </location>
</feature>
<feature type="compositionally biased region" description="Basic and acidic residues" evidence="2">
    <location>
        <begin position="650"/>
        <end position="664"/>
    </location>
</feature>
<feature type="compositionally biased region" description="Polar residues" evidence="2">
    <location>
        <begin position="1380"/>
        <end position="1391"/>
    </location>
</feature>
<evidence type="ECO:0000313" key="7">
    <source>
        <dbReference type="Proteomes" id="UP000824782"/>
    </source>
</evidence>
<dbReference type="CDD" id="cd00054">
    <property type="entry name" value="EGF_CA"/>
    <property type="match status" value="1"/>
</dbReference>
<keyword evidence="1" id="KW-0245">EGF-like domain</keyword>
<feature type="region of interest" description="Disordered" evidence="2">
    <location>
        <begin position="743"/>
        <end position="829"/>
    </location>
</feature>
<feature type="region of interest" description="Disordered" evidence="2">
    <location>
        <begin position="650"/>
        <end position="669"/>
    </location>
</feature>
<dbReference type="Proteomes" id="UP000824782">
    <property type="component" value="Unassembled WGS sequence"/>
</dbReference>
<keyword evidence="4" id="KW-0732">Signal</keyword>
<evidence type="ECO:0000256" key="4">
    <source>
        <dbReference type="SAM" id="SignalP"/>
    </source>
</evidence>
<evidence type="ECO:0000256" key="3">
    <source>
        <dbReference type="SAM" id="Phobius"/>
    </source>
</evidence>
<keyword evidence="3" id="KW-0472">Membrane</keyword>
<name>A0AAV7AE13_ENGPU</name>
<protein>
    <recommendedName>
        <fullName evidence="5">EGF-like domain-containing protein</fullName>
    </recommendedName>
</protein>
<dbReference type="InterPro" id="IPR000742">
    <property type="entry name" value="EGF"/>
</dbReference>
<comment type="caution">
    <text evidence="1">Lacks conserved residue(s) required for the propagation of feature annotation.</text>
</comment>
<feature type="compositionally biased region" description="Polar residues" evidence="2">
    <location>
        <begin position="896"/>
        <end position="917"/>
    </location>
</feature>